<comment type="caution">
    <text evidence="9">The sequence shown here is derived from an EMBL/GenBank/DDBJ whole genome shotgun (WGS) entry which is preliminary data.</text>
</comment>
<dbReference type="Gene3D" id="3.30.420.270">
    <property type="match status" value="1"/>
</dbReference>
<dbReference type="AlphaFoldDB" id="A0A2K1Q2V2"/>
<dbReference type="GO" id="GO:0022857">
    <property type="term" value="F:transmembrane transporter activity"/>
    <property type="evidence" value="ECO:0007669"/>
    <property type="project" value="InterPro"/>
</dbReference>
<evidence type="ECO:0000256" key="6">
    <source>
        <dbReference type="ARBA" id="ARBA00023136"/>
    </source>
</evidence>
<dbReference type="EMBL" id="NPZB01000001">
    <property type="protein sequence ID" value="PNS09354.1"/>
    <property type="molecule type" value="Genomic_DNA"/>
</dbReference>
<evidence type="ECO:0000313" key="10">
    <source>
        <dbReference type="Proteomes" id="UP000236220"/>
    </source>
</evidence>
<comment type="subcellular location">
    <subcellularLocation>
        <location evidence="1">Cell membrane</location>
        <topology evidence="1">Single-pass membrane protein</topology>
    </subcellularLocation>
    <subcellularLocation>
        <location evidence="7">Cell membrane</location>
        <topology evidence="7">Single-pass type II membrane protein</topology>
    </subcellularLocation>
</comment>
<keyword evidence="4 7" id="KW-0812">Transmembrane</keyword>
<evidence type="ECO:0000256" key="4">
    <source>
        <dbReference type="ARBA" id="ARBA00022692"/>
    </source>
</evidence>
<keyword evidence="6 8" id="KW-0472">Membrane</keyword>
<keyword evidence="7" id="KW-0653">Protein transport</keyword>
<dbReference type="InterPro" id="IPR003400">
    <property type="entry name" value="ExbD"/>
</dbReference>
<keyword evidence="3" id="KW-1003">Cell membrane</keyword>
<keyword evidence="10" id="KW-1185">Reference proteome</keyword>
<dbReference type="Pfam" id="PF02472">
    <property type="entry name" value="ExbD"/>
    <property type="match status" value="1"/>
</dbReference>
<keyword evidence="5 8" id="KW-1133">Transmembrane helix</keyword>
<sequence length="127" mass="13222">MPYIDVMLVLLIIFMATAPLLNLGVDVNLPQSSAQSIKADVEPAIVSVGADGALSLTIDGARTPSSRDDVVQRVQAFVAAHPDAAVYVAGDARASYQTVYDVLSLLQTQAHVPRAGLMSMPGGASTQ</sequence>
<protein>
    <submittedName>
        <fullName evidence="9">Biopolymer transport protein</fullName>
    </submittedName>
</protein>
<evidence type="ECO:0000256" key="2">
    <source>
        <dbReference type="ARBA" id="ARBA00005811"/>
    </source>
</evidence>
<reference evidence="9 10" key="1">
    <citation type="submission" date="2017-08" db="EMBL/GenBank/DDBJ databases">
        <title>Lysobacter sylvestris genome.</title>
        <authorList>
            <person name="Zhang D.-C."/>
            <person name="Albuquerque L."/>
            <person name="Franca L."/>
            <person name="Froufe H.J.C."/>
            <person name="Barroso C."/>
            <person name="Egas C."/>
            <person name="Da Costa M."/>
            <person name="Margesin R."/>
        </authorList>
    </citation>
    <scope>NUCLEOTIDE SEQUENCE [LARGE SCALE GENOMIC DNA]</scope>
    <source>
        <strain evidence="9 10">AM20-91</strain>
    </source>
</reference>
<dbReference type="GO" id="GO:0015031">
    <property type="term" value="P:protein transport"/>
    <property type="evidence" value="ECO:0007669"/>
    <property type="project" value="UniProtKB-KW"/>
</dbReference>
<accession>A0A2K1Q2V2</accession>
<feature type="transmembrane region" description="Helical" evidence="8">
    <location>
        <begin position="6"/>
        <end position="25"/>
    </location>
</feature>
<comment type="similarity">
    <text evidence="2 7">Belongs to the ExbD/TolR family.</text>
</comment>
<dbReference type="PANTHER" id="PTHR30558:SF7">
    <property type="entry name" value="TOL-PAL SYSTEM PROTEIN TOLR"/>
    <property type="match status" value="1"/>
</dbReference>
<proteinExistence type="inferred from homology"/>
<keyword evidence="7" id="KW-0813">Transport</keyword>
<dbReference type="Proteomes" id="UP000236220">
    <property type="component" value="Unassembled WGS sequence"/>
</dbReference>
<evidence type="ECO:0000256" key="5">
    <source>
        <dbReference type="ARBA" id="ARBA00022989"/>
    </source>
</evidence>
<dbReference type="GO" id="GO:0005886">
    <property type="term" value="C:plasma membrane"/>
    <property type="evidence" value="ECO:0007669"/>
    <property type="project" value="UniProtKB-SubCell"/>
</dbReference>
<gene>
    <name evidence="9" type="ORF">Lysil_0983</name>
</gene>
<evidence type="ECO:0000256" key="7">
    <source>
        <dbReference type="RuleBase" id="RU003879"/>
    </source>
</evidence>
<evidence type="ECO:0000256" key="3">
    <source>
        <dbReference type="ARBA" id="ARBA00022475"/>
    </source>
</evidence>
<evidence type="ECO:0000313" key="9">
    <source>
        <dbReference type="EMBL" id="PNS09354.1"/>
    </source>
</evidence>
<evidence type="ECO:0000256" key="1">
    <source>
        <dbReference type="ARBA" id="ARBA00004162"/>
    </source>
</evidence>
<evidence type="ECO:0000256" key="8">
    <source>
        <dbReference type="SAM" id="Phobius"/>
    </source>
</evidence>
<dbReference type="PANTHER" id="PTHR30558">
    <property type="entry name" value="EXBD MEMBRANE COMPONENT OF PMF-DRIVEN MACROMOLECULE IMPORT SYSTEM"/>
    <property type="match status" value="1"/>
</dbReference>
<name>A0A2K1Q2V2_9GAMM</name>
<organism evidence="9 10">
    <name type="scientific">Solilutibacter silvestris</name>
    <dbReference type="NCBI Taxonomy" id="1645665"/>
    <lineage>
        <taxon>Bacteria</taxon>
        <taxon>Pseudomonadati</taxon>
        <taxon>Pseudomonadota</taxon>
        <taxon>Gammaproteobacteria</taxon>
        <taxon>Lysobacterales</taxon>
        <taxon>Lysobacteraceae</taxon>
        <taxon>Solilutibacter</taxon>
    </lineage>
</organism>